<dbReference type="InterPro" id="IPR012337">
    <property type="entry name" value="RNaseH-like_sf"/>
</dbReference>
<protein>
    <submittedName>
        <fullName evidence="2">Transposase InsO family protein</fullName>
    </submittedName>
</protein>
<feature type="domain" description="Integrase catalytic" evidence="1">
    <location>
        <begin position="18"/>
        <end position="77"/>
    </location>
</feature>
<dbReference type="RefSeq" id="WP_342589988.1">
    <property type="nucleotide sequence ID" value="NZ_JAGGLM010000002.1"/>
</dbReference>
<accession>A0ABS4KPB7</accession>
<reference evidence="2 3" key="1">
    <citation type="submission" date="2021-03" db="EMBL/GenBank/DDBJ databases">
        <title>Genomic Encyclopedia of Type Strains, Phase IV (KMG-IV): sequencing the most valuable type-strain genomes for metagenomic binning, comparative biology and taxonomic classification.</title>
        <authorList>
            <person name="Goeker M."/>
        </authorList>
    </citation>
    <scope>NUCLEOTIDE SEQUENCE [LARGE SCALE GENOMIC DNA]</scope>
    <source>
        <strain evidence="2 3">DSM 28783</strain>
    </source>
</reference>
<name>A0ABS4KPB7_9CLOT</name>
<gene>
    <name evidence="2" type="ORF">J2Z42_000552</name>
</gene>
<evidence type="ECO:0000313" key="2">
    <source>
        <dbReference type="EMBL" id="MBP2031887.1"/>
    </source>
</evidence>
<dbReference type="PANTHER" id="PTHR46889">
    <property type="entry name" value="TRANSPOSASE INSF FOR INSERTION SEQUENCE IS3B-RELATED"/>
    <property type="match status" value="1"/>
</dbReference>
<sequence>MSKEYRKAASKMILSYPKKAFPWDNACIESFHAIIKCEWINRFRIRNYRHAYILVFEYIETFYNTTRIHSHCNYMSPNQFEKHIKNLKELVC</sequence>
<dbReference type="Pfam" id="PF13683">
    <property type="entry name" value="rve_3"/>
    <property type="match status" value="1"/>
</dbReference>
<dbReference type="Proteomes" id="UP001519307">
    <property type="component" value="Unassembled WGS sequence"/>
</dbReference>
<dbReference type="Gene3D" id="3.30.420.10">
    <property type="entry name" value="Ribonuclease H-like superfamily/Ribonuclease H"/>
    <property type="match status" value="1"/>
</dbReference>
<organism evidence="2 3">
    <name type="scientific">Clostridium algifaecis</name>
    <dbReference type="NCBI Taxonomy" id="1472040"/>
    <lineage>
        <taxon>Bacteria</taxon>
        <taxon>Bacillati</taxon>
        <taxon>Bacillota</taxon>
        <taxon>Clostridia</taxon>
        <taxon>Eubacteriales</taxon>
        <taxon>Clostridiaceae</taxon>
        <taxon>Clostridium</taxon>
    </lineage>
</organism>
<dbReference type="EMBL" id="JAGGLM010000002">
    <property type="protein sequence ID" value="MBP2031887.1"/>
    <property type="molecule type" value="Genomic_DNA"/>
</dbReference>
<keyword evidence="3" id="KW-1185">Reference proteome</keyword>
<evidence type="ECO:0000313" key="3">
    <source>
        <dbReference type="Proteomes" id="UP001519307"/>
    </source>
</evidence>
<dbReference type="SUPFAM" id="SSF53098">
    <property type="entry name" value="Ribonuclease H-like"/>
    <property type="match status" value="1"/>
</dbReference>
<evidence type="ECO:0000259" key="1">
    <source>
        <dbReference type="Pfam" id="PF13683"/>
    </source>
</evidence>
<proteinExistence type="predicted"/>
<dbReference type="PANTHER" id="PTHR46889:SF4">
    <property type="entry name" value="TRANSPOSASE INSO FOR INSERTION SEQUENCE ELEMENT IS911B-RELATED"/>
    <property type="match status" value="1"/>
</dbReference>
<dbReference type="InterPro" id="IPR036397">
    <property type="entry name" value="RNaseH_sf"/>
</dbReference>
<comment type="caution">
    <text evidence="2">The sequence shown here is derived from an EMBL/GenBank/DDBJ whole genome shotgun (WGS) entry which is preliminary data.</text>
</comment>
<dbReference type="InterPro" id="IPR001584">
    <property type="entry name" value="Integrase_cat-core"/>
</dbReference>
<dbReference type="InterPro" id="IPR050900">
    <property type="entry name" value="Transposase_IS3/IS150/IS904"/>
</dbReference>